<evidence type="ECO:0000313" key="9">
    <source>
        <dbReference type="EMBL" id="MBT1696418.1"/>
    </source>
</evidence>
<keyword evidence="6" id="KW-0175">Coiled coil</keyword>
<gene>
    <name evidence="9" type="ORF">KK083_06000</name>
</gene>
<proteinExistence type="inferred from homology"/>
<feature type="transmembrane region" description="Helical" evidence="7">
    <location>
        <begin position="392"/>
        <end position="409"/>
    </location>
</feature>
<comment type="similarity">
    <text evidence="5">Belongs to the Rap family.</text>
</comment>
<evidence type="ECO:0000256" key="5">
    <source>
        <dbReference type="ARBA" id="ARBA00038253"/>
    </source>
</evidence>
<evidence type="ECO:0000256" key="8">
    <source>
        <dbReference type="SAM" id="SignalP"/>
    </source>
</evidence>
<evidence type="ECO:0000256" key="1">
    <source>
        <dbReference type="ARBA" id="ARBA00004496"/>
    </source>
</evidence>
<dbReference type="EMBL" id="JAHESF010000004">
    <property type="protein sequence ID" value="MBT1696418.1"/>
    <property type="molecule type" value="Genomic_DNA"/>
</dbReference>
<evidence type="ECO:0000256" key="2">
    <source>
        <dbReference type="ARBA" id="ARBA00022490"/>
    </source>
</evidence>
<keyword evidence="7" id="KW-0472">Membrane</keyword>
<dbReference type="SMART" id="SM00028">
    <property type="entry name" value="TPR"/>
    <property type="match status" value="3"/>
</dbReference>
<evidence type="ECO:0000256" key="6">
    <source>
        <dbReference type="SAM" id="Coils"/>
    </source>
</evidence>
<feature type="chain" id="PRO_5042982403" evidence="8">
    <location>
        <begin position="23"/>
        <end position="582"/>
    </location>
</feature>
<keyword evidence="7" id="KW-1133">Transmembrane helix</keyword>
<dbReference type="InterPro" id="IPR019734">
    <property type="entry name" value="TPR_rpt"/>
</dbReference>
<dbReference type="GO" id="GO:0005737">
    <property type="term" value="C:cytoplasm"/>
    <property type="evidence" value="ECO:0007669"/>
    <property type="project" value="UniProtKB-SubCell"/>
</dbReference>
<reference evidence="9 10" key="1">
    <citation type="submission" date="2021-05" db="EMBL/GenBank/DDBJ databases">
        <title>A Polyphasic approach of four new species of the genus Ohtaekwangia: Ohtaekwangia histidinii sp. nov., Ohtaekwangia cretensis sp. nov., Ohtaekwangia indiensis sp. nov., Ohtaekwangia reichenbachii sp. nov. from diverse environment.</title>
        <authorList>
            <person name="Octaviana S."/>
        </authorList>
    </citation>
    <scope>NUCLEOTIDE SEQUENCE [LARGE SCALE GENOMIC DNA]</scope>
    <source>
        <strain evidence="9 10">PWU4</strain>
    </source>
</reference>
<dbReference type="SUPFAM" id="SSF46894">
    <property type="entry name" value="C-terminal effector domain of the bipartite response regulators"/>
    <property type="match status" value="1"/>
</dbReference>
<keyword evidence="10" id="KW-1185">Reference proteome</keyword>
<feature type="signal peptide" evidence="8">
    <location>
        <begin position="1"/>
        <end position="22"/>
    </location>
</feature>
<dbReference type="Pfam" id="PF13424">
    <property type="entry name" value="TPR_12"/>
    <property type="match status" value="1"/>
</dbReference>
<evidence type="ECO:0000256" key="3">
    <source>
        <dbReference type="ARBA" id="ARBA00022737"/>
    </source>
</evidence>
<feature type="coiled-coil region" evidence="6">
    <location>
        <begin position="433"/>
        <end position="474"/>
    </location>
</feature>
<evidence type="ECO:0000313" key="10">
    <source>
        <dbReference type="Proteomes" id="UP001319200"/>
    </source>
</evidence>
<protein>
    <submittedName>
        <fullName evidence="9">Tetratricopeptide repeat protein</fullName>
    </submittedName>
</protein>
<keyword evidence="7" id="KW-0812">Transmembrane</keyword>
<dbReference type="InterPro" id="IPR051476">
    <property type="entry name" value="Bac_ResReg_Asp_Phosphatase"/>
</dbReference>
<dbReference type="InterPro" id="IPR016032">
    <property type="entry name" value="Sig_transdc_resp-reg_C-effctor"/>
</dbReference>
<dbReference type="GO" id="GO:0003677">
    <property type="term" value="F:DNA binding"/>
    <property type="evidence" value="ECO:0007669"/>
    <property type="project" value="InterPro"/>
</dbReference>
<keyword evidence="4" id="KW-0802">TPR repeat</keyword>
<dbReference type="Proteomes" id="UP001319200">
    <property type="component" value="Unassembled WGS sequence"/>
</dbReference>
<dbReference type="GO" id="GO:0006355">
    <property type="term" value="P:regulation of DNA-templated transcription"/>
    <property type="evidence" value="ECO:0007669"/>
    <property type="project" value="InterPro"/>
</dbReference>
<comment type="subcellular location">
    <subcellularLocation>
        <location evidence="1">Cytoplasm</location>
    </subcellularLocation>
</comment>
<organism evidence="9 10">
    <name type="scientific">Chryseosolibacter histidini</name>
    <dbReference type="NCBI Taxonomy" id="2782349"/>
    <lineage>
        <taxon>Bacteria</taxon>
        <taxon>Pseudomonadati</taxon>
        <taxon>Bacteroidota</taxon>
        <taxon>Cytophagia</taxon>
        <taxon>Cytophagales</taxon>
        <taxon>Chryseotaleaceae</taxon>
        <taxon>Chryseosolibacter</taxon>
    </lineage>
</organism>
<dbReference type="AlphaFoldDB" id="A0AAP2DJ94"/>
<accession>A0AAP2DJ94</accession>
<evidence type="ECO:0000256" key="4">
    <source>
        <dbReference type="ARBA" id="ARBA00022803"/>
    </source>
</evidence>
<dbReference type="InterPro" id="IPR011990">
    <property type="entry name" value="TPR-like_helical_dom_sf"/>
</dbReference>
<dbReference type="Gene3D" id="1.25.40.10">
    <property type="entry name" value="Tetratricopeptide repeat domain"/>
    <property type="match status" value="1"/>
</dbReference>
<keyword evidence="3" id="KW-0677">Repeat</keyword>
<keyword evidence="8" id="KW-0732">Signal</keyword>
<sequence length="582" mass="67298">MMSLCRPLLLPLLLLAQFAGQAGDFDTLSTVAPEKRVALARIIYKKEFRRVDSVRAFQAFETLFKLAQKLKDRQLECSIPDLQADYFSVNRGFNKLSPVYHQQAIDLAIRYDLPMETALYTLKKGLFYNTFKHYVEAYRYILEAYDLFKAVGFEHVPEITTHLHTMANFYYHIEDFENTRLLLSEAIQYKASSPTEEANMTNTLALTYQKLGDDQGALTYFNRALAVARAAGDSAWIGILSGNIGAIHYRRGEYDKAIKDLALDCKLSLRYDQWRSAAAAMLTMIQCHLSMGNMAKADSLLRLSVPLLERVDELELWISYYDTMALLSEKRGQVDVALTYRKQYNAAKDSLQVVNDLAAVNRFKLKWEMDRHKAEVDKLKTEATMEVYKRNSLIAMLLLLMVISVLTYNRQVLKRKKERELFEKQEALLQSEKARTMEELQHATQMLDRYTENLRQKNALIEEFKTEIENLQLQHAGPDEERIGVLQKLMSANIMTDETWDEFKKLFDKVHAGFLVRLRERFIQVTETDIRLLTLLKLGLNNREMSNMLGVTTEAIKKSRQRLRKKINLPEGESLEEVVATI</sequence>
<dbReference type="PANTHER" id="PTHR46630">
    <property type="entry name" value="TETRATRICOPEPTIDE REPEAT PROTEIN 29"/>
    <property type="match status" value="1"/>
</dbReference>
<dbReference type="SUPFAM" id="SSF48452">
    <property type="entry name" value="TPR-like"/>
    <property type="match status" value="1"/>
</dbReference>
<evidence type="ECO:0000256" key="7">
    <source>
        <dbReference type="SAM" id="Phobius"/>
    </source>
</evidence>
<name>A0AAP2DJ94_9BACT</name>
<keyword evidence="2" id="KW-0963">Cytoplasm</keyword>
<comment type="caution">
    <text evidence="9">The sequence shown here is derived from an EMBL/GenBank/DDBJ whole genome shotgun (WGS) entry which is preliminary data.</text>
</comment>
<dbReference type="PANTHER" id="PTHR46630:SF1">
    <property type="entry name" value="TETRATRICOPEPTIDE REPEAT PROTEIN 29"/>
    <property type="match status" value="1"/>
</dbReference>
<dbReference type="RefSeq" id="WP_254161700.1">
    <property type="nucleotide sequence ID" value="NZ_JAHESF010000004.1"/>
</dbReference>